<dbReference type="InterPro" id="IPR013929">
    <property type="entry name" value="RPAP1_C"/>
</dbReference>
<feature type="region of interest" description="Disordered" evidence="1">
    <location>
        <begin position="1539"/>
        <end position="1558"/>
    </location>
</feature>
<evidence type="ECO:0000256" key="1">
    <source>
        <dbReference type="SAM" id="MobiDB-lite"/>
    </source>
</evidence>
<dbReference type="PANTHER" id="PTHR46007:SF8">
    <property type="entry name" value="C2H2-TYPE DOMAIN-CONTAINING PROTEIN"/>
    <property type="match status" value="1"/>
</dbReference>
<dbReference type="Proteomes" id="UP000095192">
    <property type="component" value="Unassembled WGS sequence"/>
</dbReference>
<dbReference type="GO" id="GO:0003713">
    <property type="term" value="F:transcription coactivator activity"/>
    <property type="evidence" value="ECO:0007669"/>
    <property type="project" value="TreeGrafter"/>
</dbReference>
<dbReference type="EMBL" id="JROU02001453">
    <property type="protein sequence ID" value="OEH76465.1"/>
    <property type="molecule type" value="Genomic_DNA"/>
</dbReference>
<keyword evidence="4" id="KW-1185">Reference proteome</keyword>
<feature type="compositionally biased region" description="Low complexity" evidence="1">
    <location>
        <begin position="12"/>
        <end position="64"/>
    </location>
</feature>
<dbReference type="Pfam" id="PF08620">
    <property type="entry name" value="RPAP1_C"/>
    <property type="match status" value="1"/>
</dbReference>
<dbReference type="VEuPathDB" id="ToxoDB:cyc_05820"/>
<protein>
    <recommendedName>
        <fullName evidence="2">RPAP1 C-terminal domain-containing protein</fullName>
    </recommendedName>
</protein>
<reference evidence="3 4" key="1">
    <citation type="journal article" date="2016" name="BMC Genomics">
        <title>Comparative genomics reveals Cyclospora cayetanensis possesses coccidia-like metabolism and invasion components but unique surface antigens.</title>
        <authorList>
            <person name="Liu S."/>
            <person name="Wang L."/>
            <person name="Zheng H."/>
            <person name="Xu Z."/>
            <person name="Roellig D.M."/>
            <person name="Li N."/>
            <person name="Frace M.A."/>
            <person name="Tang K."/>
            <person name="Arrowood M.J."/>
            <person name="Moss D.M."/>
            <person name="Zhang L."/>
            <person name="Feng Y."/>
            <person name="Xiao L."/>
        </authorList>
    </citation>
    <scope>NUCLEOTIDE SEQUENCE [LARGE SCALE GENOMIC DNA]</scope>
    <source>
        <strain evidence="3 4">CHN_HEN01</strain>
    </source>
</reference>
<dbReference type="GO" id="GO:0045944">
    <property type="term" value="P:positive regulation of transcription by RNA polymerase II"/>
    <property type="evidence" value="ECO:0007669"/>
    <property type="project" value="TreeGrafter"/>
</dbReference>
<feature type="compositionally biased region" description="Low complexity" evidence="1">
    <location>
        <begin position="88"/>
        <end position="97"/>
    </location>
</feature>
<dbReference type="VEuPathDB" id="ToxoDB:LOC34622116"/>
<name>A0A1D3CZ45_9EIME</name>
<evidence type="ECO:0000313" key="3">
    <source>
        <dbReference type="EMBL" id="OEH76465.1"/>
    </source>
</evidence>
<dbReference type="InterPro" id="IPR051647">
    <property type="entry name" value="Mediator_comp_sub12"/>
</dbReference>
<sequence length="1558" mass="166548">MHLQEHEKQPVAAEPAGAAQSAAPAGSRMSQQEQQQQQPQRMPRMYSTSSTAAAAGAPRALGRSTDSSSSLRQRFYWDVDKDEVTFASSNTDSSTSTAKLHASAEFSQMAQREAEDPLPSHILGEVVERKPITSGSTIPPPYTGGSSKFAASRHPAFPKAVHRSMQQPQRQPVSADPFSAEAAGDLDTAAAVAQEAARALGIELGEIQQALQQVKEKMAVSPHERPRDAEEQQQGLLAAVDGGEEFLRYQITLQRAAGSTPAEAGGEAPEAKIVHLPAGAAFMFDSREAAKLQWTDPVLEEGPDAAALLQQYENQKKEQQFADAAHGLHHHGRQPEAAGYTLEESVMLAHSAAPAQRALAVRTLGQLVLAARALCLFPNPALSPTSPPGEKGEAFAALRKLLSPLLPQRQPQNQQQFVLRGGFGFGLGRFLRFLFLDEHLLFRLCGALMAESATVAAAAAASVANLLLPIHPTRRIGPLKEQRLLQLLLQEEQAAPDSGAAAAVYLPAVDTSLCCAVAKPFLSYLRRHRKVALAKPSAGDSGESVAAGGVCSCFWGMSDSVAADEEPALFPLGGVDLLGSDEEQDLVRLLCGICVGGPQQVQQILQQPELLQQLLLLADGLLLGGETRRRRRAAAMKHLLPVAEPILSNTGTTSNMGVSEEETDEYNLDEQRLVLQLLLLLRICAIRVERMQHLECLFGCLELEGIDDSSSTSGTTSSVLGLVLQCLMTVVQQPQLQLFEPKQKKQQKQGRQEDLEHFELLPVPSELNGHLLLQQLSSPSNAAAGLSTSADETCWSLCMEHSQTGSTDGGGSDRIREKARQLLRFEGELVLQLLLWVGDALSASFLQASLLLSAASDLLASLQPLQTHEPESCSRLATAAVWVLLRCTDAARWRHKDGTIDEEALEAAASAPCDDPGAALAAAAAAAIQGDTEKLLLLERWRIAMASPLHLLLGPPGGDVIADCGNTTCSFSKMGYWGAALNRVLLLFQGCKGTVGEPPNTLLSTPAVDETAEMAQADWAATRAMRSVAGAVSSYLSETGWTLATRCCSPQTRMQFPCNCVACKGRSSSSKKPNTTSGMHCSKGAACSTWIIPTTSESFAVVSADAFQAARVAAAASLLTASADAPSHEAEIGASCQLLDPRGVEMLLVDVQLLRGICEAFSACAALLVDVGQEVDAKPSSTKGASVDGWGVWVRESSVLLKRPLVQRFAAEAMVLAKSLTLLLETLHEKLRMPQQPQQQQGQQQGERDLTPFLHSAVISTAPTLPQDDIAACALAALDAVSICFRYLDSAEIEPRQQQAHRELSLRCVVAALANAATTKTVLKAFGHLGVYLQQHECESSSSGDTAEKAKSCVPLLVADIEHYLEQGKQHSRMTETLDSALFVSAIDMMAGAPLWGALLRNAADPVAAARGRISTKVTQHLRRLLLVQSAALGHAVSRVATPGYCMGGLLRCMQLQQETRQSQQQGQQPEPVDMPGDWLQEWKLFDVFLLQPMGTAWVAPLAAETGQPLDANDSAAYAKASDWRKAMQAAADACAEDAIGGGLEDDRKSTASDPAET</sequence>
<feature type="domain" description="RPAP1 C-terminal" evidence="2">
    <location>
        <begin position="317"/>
        <end position="368"/>
    </location>
</feature>
<comment type="caution">
    <text evidence="3">The sequence shown here is derived from an EMBL/GenBank/DDBJ whole genome shotgun (WGS) entry which is preliminary data.</text>
</comment>
<proteinExistence type="predicted"/>
<evidence type="ECO:0000259" key="2">
    <source>
        <dbReference type="Pfam" id="PF08620"/>
    </source>
</evidence>
<feature type="region of interest" description="Disordered" evidence="1">
    <location>
        <begin position="1"/>
        <end position="71"/>
    </location>
</feature>
<dbReference type="InParanoid" id="A0A1D3CZ45"/>
<accession>A0A1D3CZ45</accession>
<feature type="region of interest" description="Disordered" evidence="1">
    <location>
        <begin position="87"/>
        <end position="116"/>
    </location>
</feature>
<dbReference type="PANTHER" id="PTHR46007">
    <property type="entry name" value="MEDIATOR OF RNA POLYMERASE II TRANSCRIPTION SUBUNIT 12"/>
    <property type="match status" value="1"/>
</dbReference>
<evidence type="ECO:0000313" key="4">
    <source>
        <dbReference type="Proteomes" id="UP000095192"/>
    </source>
</evidence>
<feature type="region of interest" description="Disordered" evidence="1">
    <location>
        <begin position="146"/>
        <end position="169"/>
    </location>
</feature>
<dbReference type="GO" id="GO:0016592">
    <property type="term" value="C:mediator complex"/>
    <property type="evidence" value="ECO:0007669"/>
    <property type="project" value="TreeGrafter"/>
</dbReference>
<organism evidence="3 4">
    <name type="scientific">Cyclospora cayetanensis</name>
    <dbReference type="NCBI Taxonomy" id="88456"/>
    <lineage>
        <taxon>Eukaryota</taxon>
        <taxon>Sar</taxon>
        <taxon>Alveolata</taxon>
        <taxon>Apicomplexa</taxon>
        <taxon>Conoidasida</taxon>
        <taxon>Coccidia</taxon>
        <taxon>Eucoccidiorida</taxon>
        <taxon>Eimeriorina</taxon>
        <taxon>Eimeriidae</taxon>
        <taxon>Cyclospora</taxon>
    </lineage>
</organism>
<gene>
    <name evidence="3" type="ORF">cyc_05820</name>
</gene>